<dbReference type="PANTHER" id="PTHR43745:SF2">
    <property type="entry name" value="NITROREDUCTASE MJ1384-RELATED"/>
    <property type="match status" value="1"/>
</dbReference>
<feature type="transmembrane region" description="Helical" evidence="1">
    <location>
        <begin position="203"/>
        <end position="223"/>
    </location>
</feature>
<keyword evidence="1" id="KW-1133">Transmembrane helix</keyword>
<reference evidence="2 3" key="1">
    <citation type="submission" date="2016-08" db="EMBL/GenBank/DDBJ databases">
        <title>Analysis of Carbohydrate Active Enzymes in Thermogemmatispora T81 Reveals Carbohydrate Degradation Ability.</title>
        <authorList>
            <person name="Tomazini A."/>
            <person name="Lal S."/>
            <person name="Stott M."/>
            <person name="Henrissat B."/>
            <person name="Polikarpov I."/>
            <person name="Sparling R."/>
            <person name="Levin D.B."/>
        </authorList>
    </citation>
    <scope>NUCLEOTIDE SEQUENCE [LARGE SCALE GENOMIC DNA]</scope>
    <source>
        <strain evidence="2 3">T81</strain>
    </source>
</reference>
<accession>A0A328V9D3</accession>
<dbReference type="NCBIfam" id="TIGR03605">
    <property type="entry name" value="antibiot_sagB"/>
    <property type="match status" value="1"/>
</dbReference>
<dbReference type="InterPro" id="IPR000415">
    <property type="entry name" value="Nitroreductase-like"/>
</dbReference>
<dbReference type="OrthoDB" id="9801593at2"/>
<keyword evidence="1" id="KW-0472">Membrane</keyword>
<dbReference type="GO" id="GO:0016491">
    <property type="term" value="F:oxidoreductase activity"/>
    <property type="evidence" value="ECO:0007669"/>
    <property type="project" value="InterPro"/>
</dbReference>
<keyword evidence="1" id="KW-0812">Transmembrane</keyword>
<keyword evidence="3" id="KW-1185">Reference proteome</keyword>
<protein>
    <recommendedName>
        <fullName evidence="4">Nitroreductase domain-containing protein</fullName>
    </recommendedName>
</protein>
<gene>
    <name evidence="2" type="ORF">A4R35_01805</name>
</gene>
<dbReference type="CDD" id="cd02142">
    <property type="entry name" value="McbC_SagB-like_oxidoreductase"/>
    <property type="match status" value="1"/>
</dbReference>
<dbReference type="EMBL" id="MCIF01000002">
    <property type="protein sequence ID" value="RAQ94247.1"/>
    <property type="molecule type" value="Genomic_DNA"/>
</dbReference>
<dbReference type="RefSeq" id="WP_112425986.1">
    <property type="nucleotide sequence ID" value="NZ_MCIF01000002.1"/>
</dbReference>
<sequence>MSNQDREIGLRYLQATYYGLPELFAEGQGEEGMPGEPLKFKIYRGVPHYPLNQRLPLSLGDLRRALASQGQDTHCGAGPRSLDDQTLSCLLYYSYGFSRHDSGLDARWPFHRLVASARCFFPAELYAWLPASAPIPPGFYHYDNLHHSLAALRQGDYCAVLSAALGCELTDSLGVLFVSAYFWKNAFRYRNFSYRLCSQEVGMVVGNILLVCGVLGIAARVHYQFLDRVLIRLLGLEDGEESPFAAVVLSPAESEREATKTLPAPAVSAEALLREIAPIAPAHVKLSALDRERCQKLLEIDQHSRLESGAELAVSLPPATSSCDQALPTLEAPAPWPEELELVQALYQRSSGDVFFLPLYRSVSRAAFWEIVRYSLAPYASDLGGVDRRRPALELFLALNNVADVPAGIYRLCGSCGALHVVEQRAVAAQIQAIHSTPAVNCGSAPFVAYPVASYGALSAALGNRAYRIMNMECGLVAQRLSVLSAAFGLVARCSDSYHLDRCAELLHLRERVETPLFLIAFGYERPGAGAGARYRHSIRL</sequence>
<comment type="caution">
    <text evidence="2">The sequence shown here is derived from an EMBL/GenBank/DDBJ whole genome shotgun (WGS) entry which is preliminary data.</text>
</comment>
<evidence type="ECO:0000313" key="2">
    <source>
        <dbReference type="EMBL" id="RAQ94247.1"/>
    </source>
</evidence>
<dbReference type="Gene3D" id="3.40.109.10">
    <property type="entry name" value="NADH Oxidase"/>
    <property type="match status" value="2"/>
</dbReference>
<feature type="transmembrane region" description="Helical" evidence="1">
    <location>
        <begin position="157"/>
        <end position="183"/>
    </location>
</feature>
<dbReference type="AlphaFoldDB" id="A0A328V9D3"/>
<dbReference type="InterPro" id="IPR020051">
    <property type="entry name" value="SagB-type_dehydrogenase"/>
</dbReference>
<dbReference type="InterPro" id="IPR052544">
    <property type="entry name" value="Bacteriocin_Proc_Enz"/>
</dbReference>
<organism evidence="2 3">
    <name type="scientific">Thermogemmatispora tikiterensis</name>
    <dbReference type="NCBI Taxonomy" id="1825093"/>
    <lineage>
        <taxon>Bacteria</taxon>
        <taxon>Bacillati</taxon>
        <taxon>Chloroflexota</taxon>
        <taxon>Ktedonobacteria</taxon>
        <taxon>Thermogemmatisporales</taxon>
        <taxon>Thermogemmatisporaceae</taxon>
        <taxon>Thermogemmatispora</taxon>
    </lineage>
</organism>
<evidence type="ECO:0000313" key="3">
    <source>
        <dbReference type="Proteomes" id="UP000248706"/>
    </source>
</evidence>
<dbReference type="SUPFAM" id="SSF55469">
    <property type="entry name" value="FMN-dependent nitroreductase-like"/>
    <property type="match status" value="2"/>
</dbReference>
<dbReference type="Proteomes" id="UP000248706">
    <property type="component" value="Unassembled WGS sequence"/>
</dbReference>
<evidence type="ECO:0000256" key="1">
    <source>
        <dbReference type="SAM" id="Phobius"/>
    </source>
</evidence>
<proteinExistence type="predicted"/>
<evidence type="ECO:0008006" key="4">
    <source>
        <dbReference type="Google" id="ProtNLM"/>
    </source>
</evidence>
<dbReference type="PANTHER" id="PTHR43745">
    <property type="entry name" value="NITROREDUCTASE MJ1384-RELATED"/>
    <property type="match status" value="1"/>
</dbReference>
<name>A0A328V9D3_9CHLR</name>